<comment type="subcellular location">
    <subcellularLocation>
        <location evidence="1">Nucleus</location>
    </subcellularLocation>
</comment>
<name>A0A8X6P2H2_NEPPI</name>
<proteinExistence type="predicted"/>
<accession>A0A8X6P2H2</accession>
<dbReference type="Proteomes" id="UP000887013">
    <property type="component" value="Unassembled WGS sequence"/>
</dbReference>
<evidence type="ECO:0000259" key="2">
    <source>
        <dbReference type="PROSITE" id="PS51319"/>
    </source>
</evidence>
<gene>
    <name evidence="3" type="ORF">NPIL_412061</name>
</gene>
<reference evidence="3" key="1">
    <citation type="submission" date="2020-08" db="EMBL/GenBank/DDBJ databases">
        <title>Multicomponent nature underlies the extraordinary mechanical properties of spider dragline silk.</title>
        <authorList>
            <person name="Kono N."/>
            <person name="Nakamura H."/>
            <person name="Mori M."/>
            <person name="Yoshida Y."/>
            <person name="Ohtoshi R."/>
            <person name="Malay A.D."/>
            <person name="Moran D.A.P."/>
            <person name="Tomita M."/>
            <person name="Numata K."/>
            <person name="Arakawa K."/>
        </authorList>
    </citation>
    <scope>NUCLEOTIDE SEQUENCE</scope>
</reference>
<evidence type="ECO:0000313" key="3">
    <source>
        <dbReference type="EMBL" id="GFT45976.1"/>
    </source>
</evidence>
<dbReference type="InterPro" id="IPR017923">
    <property type="entry name" value="TFIIS_N"/>
</dbReference>
<keyword evidence="4" id="KW-1185">Reference proteome</keyword>
<dbReference type="GO" id="GO:0005634">
    <property type="term" value="C:nucleus"/>
    <property type="evidence" value="ECO:0007669"/>
    <property type="project" value="UniProtKB-SubCell"/>
</dbReference>
<dbReference type="EMBL" id="BMAW01015885">
    <property type="protein sequence ID" value="GFT45976.1"/>
    <property type="molecule type" value="Genomic_DNA"/>
</dbReference>
<evidence type="ECO:0000313" key="4">
    <source>
        <dbReference type="Proteomes" id="UP000887013"/>
    </source>
</evidence>
<comment type="caution">
    <text evidence="3">The sequence shown here is derived from an EMBL/GenBank/DDBJ whole genome shotgun (WGS) entry which is preliminary data.</text>
</comment>
<dbReference type="PROSITE" id="PS51319">
    <property type="entry name" value="TFIIS_N"/>
    <property type="match status" value="1"/>
</dbReference>
<keyword evidence="1" id="KW-0539">Nucleus</keyword>
<organism evidence="3 4">
    <name type="scientific">Nephila pilipes</name>
    <name type="common">Giant wood spider</name>
    <name type="synonym">Nephila maculata</name>
    <dbReference type="NCBI Taxonomy" id="299642"/>
    <lineage>
        <taxon>Eukaryota</taxon>
        <taxon>Metazoa</taxon>
        <taxon>Ecdysozoa</taxon>
        <taxon>Arthropoda</taxon>
        <taxon>Chelicerata</taxon>
        <taxon>Arachnida</taxon>
        <taxon>Araneae</taxon>
        <taxon>Araneomorphae</taxon>
        <taxon>Entelegynae</taxon>
        <taxon>Araneoidea</taxon>
        <taxon>Nephilidae</taxon>
        <taxon>Nephila</taxon>
    </lineage>
</organism>
<feature type="domain" description="TFIIS N-terminal" evidence="2">
    <location>
        <begin position="1"/>
        <end position="32"/>
    </location>
</feature>
<evidence type="ECO:0000256" key="1">
    <source>
        <dbReference type="PROSITE-ProRule" id="PRU00649"/>
    </source>
</evidence>
<dbReference type="AlphaFoldDB" id="A0A8X6P2H2"/>
<protein>
    <recommendedName>
        <fullName evidence="2">TFIIS N-terminal domain-containing protein</fullName>
    </recommendedName>
</protein>
<sequence length="109" mass="12260">MLNQIRTRKNTVLLQQLGRKLLRKWKCTVQQWKKNICFRLRVGGDGIPMLTVVVWMVAGPKSYRITTHLYPDETNVHGAQAAAVNSELPVANIAAVKEIGMALLQYGQT</sequence>